<dbReference type="InterPro" id="IPR027328">
    <property type="entry name" value="MAPRE"/>
</dbReference>
<dbReference type="InterPro" id="IPR036872">
    <property type="entry name" value="CH_dom_sf"/>
</dbReference>
<sequence length="271" mass="29523">MDPHYFLSKADLLGWINETLSMRLTKVEDTANGAVACQIMDALHPGIVPFKKVDFNAKNEYDMINNYKVLQEVFNKLGIAKHIEVAKLIKAKPLDNIEFMQWLKSYFDGVTNNSAITDYDGPGKRVLCKTGDLKGPSTAGGGKPAMRSAALSGSSPAGPRRPAVSAANGSPAVRTVQAGGDLAGQLAEARANLDLVEKEKQFYYSKLRDVELLCQTPTVNEIPIMKRVEAILYAPTAEDGRQILMDTQQEFAGRVFLEEDEAAAQAQADDA</sequence>
<evidence type="ECO:0000259" key="11">
    <source>
        <dbReference type="PROSITE" id="PS50021"/>
    </source>
</evidence>
<keyword evidence="6" id="KW-0206">Cytoskeleton</keyword>
<dbReference type="InterPro" id="IPR036133">
    <property type="entry name" value="EB1_C_sf"/>
</dbReference>
<dbReference type="GO" id="GO:0008017">
    <property type="term" value="F:microtubule binding"/>
    <property type="evidence" value="ECO:0007669"/>
    <property type="project" value="InterPro"/>
</dbReference>
<evidence type="ECO:0000313" key="13">
    <source>
        <dbReference type="EMBL" id="GAX75909.1"/>
    </source>
</evidence>
<dbReference type="CDD" id="cd00014">
    <property type="entry name" value="CH_SF"/>
    <property type="match status" value="1"/>
</dbReference>
<keyword evidence="5" id="KW-0498">Mitosis</keyword>
<accession>A0A250WYY5</accession>
<dbReference type="Pfam" id="PF00307">
    <property type="entry name" value="CH"/>
    <property type="match status" value="1"/>
</dbReference>
<feature type="region of interest" description="Disordered" evidence="10">
    <location>
        <begin position="133"/>
        <end position="169"/>
    </location>
</feature>
<evidence type="ECO:0000256" key="4">
    <source>
        <dbReference type="ARBA" id="ARBA00022701"/>
    </source>
</evidence>
<proteinExistence type="inferred from homology"/>
<evidence type="ECO:0000256" key="10">
    <source>
        <dbReference type="SAM" id="MobiDB-lite"/>
    </source>
</evidence>
<gene>
    <name evidence="13" type="ORF">CEUSTIGMA_g3352.t1</name>
</gene>
<evidence type="ECO:0000256" key="3">
    <source>
        <dbReference type="ARBA" id="ARBA00022618"/>
    </source>
</evidence>
<dbReference type="InterPro" id="IPR004953">
    <property type="entry name" value="EB1_C"/>
</dbReference>
<dbReference type="SUPFAM" id="SSF140612">
    <property type="entry name" value="EB1 dimerisation domain-like"/>
    <property type="match status" value="1"/>
</dbReference>
<reference evidence="13 14" key="1">
    <citation type="submission" date="2017-08" db="EMBL/GenBank/DDBJ databases">
        <title>Acidophilic green algal genome provides insights into adaptation to an acidic environment.</title>
        <authorList>
            <person name="Hirooka S."/>
            <person name="Hirose Y."/>
            <person name="Kanesaki Y."/>
            <person name="Higuchi S."/>
            <person name="Fujiwara T."/>
            <person name="Onuma R."/>
            <person name="Era A."/>
            <person name="Ohbayashi R."/>
            <person name="Uzuka A."/>
            <person name="Nozaki H."/>
            <person name="Yoshikawa H."/>
            <person name="Miyagishima S.Y."/>
        </authorList>
    </citation>
    <scope>NUCLEOTIDE SEQUENCE [LARGE SCALE GENOMIC DNA]</scope>
    <source>
        <strain evidence="13 14">NIES-2499</strain>
    </source>
</reference>
<dbReference type="InterPro" id="IPR001715">
    <property type="entry name" value="CH_dom"/>
</dbReference>
<feature type="domain" description="EB1 C-terminal" evidence="12">
    <location>
        <begin position="171"/>
        <end position="241"/>
    </location>
</feature>
<evidence type="ECO:0000313" key="14">
    <source>
        <dbReference type="Proteomes" id="UP000232323"/>
    </source>
</evidence>
<evidence type="ECO:0000256" key="9">
    <source>
        <dbReference type="PROSITE-ProRule" id="PRU00576"/>
    </source>
</evidence>
<dbReference type="AlphaFoldDB" id="A0A250WYY5"/>
<dbReference type="GO" id="GO:0009652">
    <property type="term" value="P:thigmotropism"/>
    <property type="evidence" value="ECO:0007669"/>
    <property type="project" value="UniProtKB-ARBA"/>
</dbReference>
<name>A0A250WYY5_9CHLO</name>
<keyword evidence="3" id="KW-0132">Cell division</keyword>
<evidence type="ECO:0000256" key="1">
    <source>
        <dbReference type="ARBA" id="ARBA00010729"/>
    </source>
</evidence>
<dbReference type="OrthoDB" id="2119228at2759"/>
<keyword evidence="2" id="KW-0963">Cytoplasm</keyword>
<evidence type="ECO:0000256" key="5">
    <source>
        <dbReference type="ARBA" id="ARBA00022776"/>
    </source>
</evidence>
<dbReference type="Gene3D" id="1.20.5.1430">
    <property type="match status" value="1"/>
</dbReference>
<feature type="domain" description="Calponin-homology (CH)" evidence="11">
    <location>
        <begin position="6"/>
        <end position="108"/>
    </location>
</feature>
<keyword evidence="4 9" id="KW-0493">Microtubule</keyword>
<dbReference type="PROSITE" id="PS51230">
    <property type="entry name" value="EB1_C"/>
    <property type="match status" value="1"/>
</dbReference>
<dbReference type="EMBL" id="BEGY01000014">
    <property type="protein sequence ID" value="GAX75909.1"/>
    <property type="molecule type" value="Genomic_DNA"/>
</dbReference>
<dbReference type="GO" id="GO:0051301">
    <property type="term" value="P:cell division"/>
    <property type="evidence" value="ECO:0007669"/>
    <property type="project" value="UniProtKB-KW"/>
</dbReference>
<dbReference type="Gene3D" id="1.10.418.10">
    <property type="entry name" value="Calponin-like domain"/>
    <property type="match status" value="1"/>
</dbReference>
<dbReference type="SUPFAM" id="SSF47576">
    <property type="entry name" value="Calponin-homology domain, CH-domain"/>
    <property type="match status" value="1"/>
</dbReference>
<evidence type="ECO:0000259" key="12">
    <source>
        <dbReference type="PROSITE" id="PS51230"/>
    </source>
</evidence>
<dbReference type="Pfam" id="PF03271">
    <property type="entry name" value="EB1"/>
    <property type="match status" value="1"/>
</dbReference>
<dbReference type="GO" id="GO:0005874">
    <property type="term" value="C:microtubule"/>
    <property type="evidence" value="ECO:0007669"/>
    <property type="project" value="UniProtKB-KW"/>
</dbReference>
<evidence type="ECO:0000256" key="6">
    <source>
        <dbReference type="ARBA" id="ARBA00023212"/>
    </source>
</evidence>
<comment type="subcellular location">
    <subcellularLocation>
        <location evidence="8">Cytoplasm</location>
        <location evidence="8">Cytoskeleton</location>
        <location evidence="8">Phragmoplast</location>
    </subcellularLocation>
</comment>
<organism evidence="13 14">
    <name type="scientific">Chlamydomonas eustigma</name>
    <dbReference type="NCBI Taxonomy" id="1157962"/>
    <lineage>
        <taxon>Eukaryota</taxon>
        <taxon>Viridiplantae</taxon>
        <taxon>Chlorophyta</taxon>
        <taxon>core chlorophytes</taxon>
        <taxon>Chlorophyceae</taxon>
        <taxon>CS clade</taxon>
        <taxon>Chlamydomonadales</taxon>
        <taxon>Chlamydomonadaceae</taxon>
        <taxon>Chlamydomonas</taxon>
    </lineage>
</organism>
<evidence type="ECO:0000256" key="7">
    <source>
        <dbReference type="ARBA" id="ARBA00023306"/>
    </source>
</evidence>
<dbReference type="GO" id="GO:0009524">
    <property type="term" value="C:phragmoplast"/>
    <property type="evidence" value="ECO:0007669"/>
    <property type="project" value="UniProtKB-SubCell"/>
</dbReference>
<comment type="caution">
    <text evidence="13">The sequence shown here is derived from an EMBL/GenBank/DDBJ whole genome shotgun (WGS) entry which is preliminary data.</text>
</comment>
<feature type="compositionally biased region" description="Low complexity" evidence="10">
    <location>
        <begin position="148"/>
        <end position="158"/>
    </location>
</feature>
<dbReference type="PANTHER" id="PTHR10623">
    <property type="entry name" value="MICROTUBULE-ASSOCIATED PROTEIN RP/EB FAMILY MEMBER"/>
    <property type="match status" value="1"/>
</dbReference>
<dbReference type="Proteomes" id="UP000232323">
    <property type="component" value="Unassembled WGS sequence"/>
</dbReference>
<protein>
    <recommendedName>
        <fullName evidence="15">Calponin-homology (CH) domain-containing protein</fullName>
    </recommendedName>
</protein>
<evidence type="ECO:0000256" key="2">
    <source>
        <dbReference type="ARBA" id="ARBA00022490"/>
    </source>
</evidence>
<dbReference type="PROSITE" id="PS50021">
    <property type="entry name" value="CH"/>
    <property type="match status" value="1"/>
</dbReference>
<dbReference type="FunFam" id="1.10.418.10:FF:000028">
    <property type="entry name" value="RP/EB family microtubule-associated protein"/>
    <property type="match status" value="1"/>
</dbReference>
<comment type="similarity">
    <text evidence="1">Belongs to the MAPRE family.</text>
</comment>
<keyword evidence="7" id="KW-0131">Cell cycle</keyword>
<evidence type="ECO:0008006" key="15">
    <source>
        <dbReference type="Google" id="ProtNLM"/>
    </source>
</evidence>
<evidence type="ECO:0000256" key="8">
    <source>
        <dbReference type="ARBA" id="ARBA00060413"/>
    </source>
</evidence>
<keyword evidence="14" id="KW-1185">Reference proteome</keyword>
<dbReference type="STRING" id="1157962.A0A250WYY5"/>